<dbReference type="InterPro" id="IPR027914">
    <property type="entry name" value="DUF4456"/>
</dbReference>
<organism evidence="4">
    <name type="scientific">Noctiluca scintillans</name>
    <name type="common">Sea sparkle</name>
    <name type="synonym">Red tide dinoflagellate</name>
    <dbReference type="NCBI Taxonomy" id="2966"/>
    <lineage>
        <taxon>Eukaryota</taxon>
        <taxon>Sar</taxon>
        <taxon>Alveolata</taxon>
        <taxon>Dinophyceae</taxon>
        <taxon>Noctilucales</taxon>
        <taxon>Noctilucaceae</taxon>
        <taxon>Noctiluca</taxon>
    </lineage>
</organism>
<evidence type="ECO:0000313" key="4">
    <source>
        <dbReference type="EMBL" id="CAD8842495.1"/>
    </source>
</evidence>
<reference evidence="4" key="1">
    <citation type="submission" date="2021-01" db="EMBL/GenBank/DDBJ databases">
        <authorList>
            <person name="Corre E."/>
            <person name="Pelletier E."/>
            <person name="Niang G."/>
            <person name="Scheremetjew M."/>
            <person name="Finn R."/>
            <person name="Kale V."/>
            <person name="Holt S."/>
            <person name="Cochrane G."/>
            <person name="Meng A."/>
            <person name="Brown T."/>
            <person name="Cohen L."/>
        </authorList>
    </citation>
    <scope>NUCLEOTIDE SEQUENCE</scope>
</reference>
<evidence type="ECO:0000259" key="2">
    <source>
        <dbReference type="Pfam" id="PF14643"/>
    </source>
</evidence>
<sequence length="1270" mass="146169">MDMDILARRCEAEAQDASKHMREVVVASSADVEDRLRFLEQEDLGKHTEEDILTVFEVVEKRVGEWRSQIECFCDVLKLVDEKRREESSVLMKALVDQLTGAAHVVSGEVERLVEARTQELNLTLLENSKAACVLKSKLTLQMLEKYKESKTSWTKGWESWKQKRHRHVVGLVMQRIESDEFRQPEDLVEILERLREEHAGAFNERRKLVDTCLATPVAQLQTSVAKLWDEQNSTLNERTLDACKKLFQELNELKENLVVTGERMLRALCQELDRIGAREEWGDHECVADVVEADVRQALQHCHDEIENLLNSVSEALLQQEDTHNHVISKILSLLHSLAQRQEQLQNRIREHEVNYHADLESNDQDYEDACGEDEQRMIKLKEEIDDAITAEALDTLKLQTFDHLESMADRYTTHAKAVTEIHNQFPKNSINLFSEEAEKFCEHLGLVTWTAPEPSDGQAPEQEFPVWEPGAVTGSIVLEKWTVSEFRSHLLKISQESTVGEAFSPRPPDPAGDAQITSDETTLEESGDGSLRLQDGSLALELLKFEDLWVEEYLGSLRLNVFAYLGGWREKLNKIEVSSKCAQVARDLEQCLRKHVNRKGEVQVDWYQPRYAVVVKHKEAFERHIIDIARKSQKNDDDAVTIHEEMDERCGEYRKDLEALQERLPEADTLPLLTALERQALDSGTRLREASKRTGEKLQALVKFPETLKTKSEPFKNMMKKNREYNSSEIAFYMREIENLDSELDKKAMVLAERLNRLASEVEVRLEEPLKAFKERYRQAEDTLCAAKGYGRRYGEPRRKAQERCRTLIARASNVRQNIQDLFDYLTALTECTVDDPVEAARLPLCPKFQLRQYFQLAGEPWVFTAEVIGVFYVLVSALSILGSHLKAFKDEHAKRYGADSIVPVCVLDERRATVSEDGCRSEAEAKLREECLVQVLGPLHRMESFNSEIASIVKSANESYDKGATPEFMRRYLEEMQVFADRARQEAVLGVRERSDTLRESTLLKLGDSIFGELTARATSDLHRWTREAQFRNASDWSVLDREWTEHERNLKPQLANPNAEAKLQELISSEATRHSKALAMLEEDRTRMADGLREQADAFVQRLSAKFEVAIRLVDALPLRTHFSSLPGDEDIELPRMSIKRRLRRQQSGADVDHGDSLPGRQWEGLPLYELRRTLQGDGWPEDEKLAQATPEMLEQLTSTIGSFRSPVHKKLFERRAFYYERFRGEFRNQVRQRNADLQVREEKEQRAERNWQAIVAQLSGETLDA</sequence>
<accession>A0A7S1A4J2</accession>
<dbReference type="Pfam" id="PF14644">
    <property type="entry name" value="DUF4456"/>
    <property type="match status" value="1"/>
</dbReference>
<gene>
    <name evidence="4" type="ORF">NSCI0253_LOCUS16843</name>
</gene>
<dbReference type="InterPro" id="IPR028089">
    <property type="entry name" value="DUF4455"/>
</dbReference>
<evidence type="ECO:0000259" key="3">
    <source>
        <dbReference type="Pfam" id="PF14644"/>
    </source>
</evidence>
<dbReference type="Pfam" id="PF14643">
    <property type="entry name" value="DUF4455"/>
    <property type="match status" value="1"/>
</dbReference>
<feature type="domain" description="DUF4455" evidence="2">
    <location>
        <begin position="6"/>
        <end position="450"/>
    </location>
</feature>
<proteinExistence type="predicted"/>
<name>A0A7S1A4J2_NOCSC</name>
<dbReference type="AlphaFoldDB" id="A0A7S1A4J2"/>
<feature type="domain" description="DUF4456" evidence="3">
    <location>
        <begin position="976"/>
        <end position="1149"/>
    </location>
</feature>
<protein>
    <submittedName>
        <fullName evidence="4">Uncharacterized protein</fullName>
    </submittedName>
</protein>
<dbReference type="EMBL" id="HBFQ01023900">
    <property type="protein sequence ID" value="CAD8842495.1"/>
    <property type="molecule type" value="Transcribed_RNA"/>
</dbReference>
<feature type="region of interest" description="Disordered" evidence="1">
    <location>
        <begin position="501"/>
        <end position="531"/>
    </location>
</feature>
<evidence type="ECO:0000256" key="1">
    <source>
        <dbReference type="SAM" id="MobiDB-lite"/>
    </source>
</evidence>